<gene>
    <name evidence="4" type="ORF">CDN99_22300</name>
</gene>
<dbReference type="InterPro" id="IPR011006">
    <property type="entry name" value="CheY-like_superfamily"/>
</dbReference>
<dbReference type="SMART" id="SM00850">
    <property type="entry name" value="LytTR"/>
    <property type="match status" value="1"/>
</dbReference>
<dbReference type="InterPro" id="IPR007492">
    <property type="entry name" value="LytTR_DNA-bd_dom"/>
</dbReference>
<accession>A0A2D0AM25</accession>
<evidence type="ECO:0000259" key="2">
    <source>
        <dbReference type="PROSITE" id="PS50110"/>
    </source>
</evidence>
<dbReference type="GO" id="GO:0003677">
    <property type="term" value="F:DNA binding"/>
    <property type="evidence" value="ECO:0007669"/>
    <property type="project" value="UniProtKB-KW"/>
</dbReference>
<feature type="domain" description="HTH LytTR-type" evidence="3">
    <location>
        <begin position="176"/>
        <end position="273"/>
    </location>
</feature>
<dbReference type="Proteomes" id="UP000197468">
    <property type="component" value="Unassembled WGS sequence"/>
</dbReference>
<dbReference type="AlphaFoldDB" id="A0A2D0AM25"/>
<dbReference type="Pfam" id="PF00072">
    <property type="entry name" value="Response_reg"/>
    <property type="match status" value="1"/>
</dbReference>
<sequence length="273" mass="30031">MTSTSASRPTALIADDEPHLARALAAQLAEVWPELTIVHVARNGQEAAEQIAALRPDLAFLDIQMPGLTGLEVAEGIEGATRVVFVTAYDQYAVQAFEQEAIDYVLKPVEADRLTRAVDRVRRALAKTVTADGANEATGADGDAGLDARLLAALQRLQPPVATTTGPLRWVRAMQGDLTHQIPVDQVMFFRADDKYTCVQTATAEYLIRTPIQELAAQLDGERFWQVHRSTIVNLDYVAGTRRDDLSRLFVRVRGHASELPVSRAYVHLFKAM</sequence>
<dbReference type="InterPro" id="IPR001789">
    <property type="entry name" value="Sig_transdc_resp-reg_receiver"/>
</dbReference>
<keyword evidence="4" id="KW-0238">DNA-binding</keyword>
<feature type="modified residue" description="4-aspartylphosphate" evidence="1">
    <location>
        <position position="62"/>
    </location>
</feature>
<feature type="domain" description="Response regulatory" evidence="2">
    <location>
        <begin position="10"/>
        <end position="122"/>
    </location>
</feature>
<keyword evidence="5" id="KW-1185">Reference proteome</keyword>
<evidence type="ECO:0000313" key="5">
    <source>
        <dbReference type="Proteomes" id="UP000197468"/>
    </source>
</evidence>
<dbReference type="Gene3D" id="2.40.50.1020">
    <property type="entry name" value="LytTr DNA-binding domain"/>
    <property type="match status" value="1"/>
</dbReference>
<dbReference type="InterPro" id="IPR046947">
    <property type="entry name" value="LytR-like"/>
</dbReference>
<dbReference type="OrthoDB" id="8889669at2"/>
<name>A0A2D0AM25_9BURK</name>
<dbReference type="RefSeq" id="WP_088387121.1">
    <property type="nucleotide sequence ID" value="NZ_NIOF01000013.1"/>
</dbReference>
<dbReference type="EMBL" id="NIOF01000013">
    <property type="protein sequence ID" value="OWQ85274.1"/>
    <property type="molecule type" value="Genomic_DNA"/>
</dbReference>
<dbReference type="Pfam" id="PF04397">
    <property type="entry name" value="LytTR"/>
    <property type="match status" value="1"/>
</dbReference>
<dbReference type="SUPFAM" id="SSF52172">
    <property type="entry name" value="CheY-like"/>
    <property type="match status" value="1"/>
</dbReference>
<proteinExistence type="predicted"/>
<dbReference type="PROSITE" id="PS50930">
    <property type="entry name" value="HTH_LYTTR"/>
    <property type="match status" value="1"/>
</dbReference>
<reference evidence="4 5" key="1">
    <citation type="journal article" date="2008" name="Int. J. Syst. Evol. Microbiol.">
        <title>Description of Roseateles aquatilis sp. nov. and Roseateles terrae sp. nov., in the class Betaproteobacteria, and emended description of the genus Roseateles.</title>
        <authorList>
            <person name="Gomila M."/>
            <person name="Bowien B."/>
            <person name="Falsen E."/>
            <person name="Moore E.R."/>
            <person name="Lalucat J."/>
        </authorList>
    </citation>
    <scope>NUCLEOTIDE SEQUENCE [LARGE SCALE GENOMIC DNA]</scope>
    <source>
        <strain evidence="4 5">CCUG 48205</strain>
    </source>
</reference>
<comment type="caution">
    <text evidence="4">The sequence shown here is derived from an EMBL/GenBank/DDBJ whole genome shotgun (WGS) entry which is preliminary data.</text>
</comment>
<evidence type="ECO:0000259" key="3">
    <source>
        <dbReference type="PROSITE" id="PS50930"/>
    </source>
</evidence>
<dbReference type="SMART" id="SM00448">
    <property type="entry name" value="REC"/>
    <property type="match status" value="1"/>
</dbReference>
<dbReference type="GO" id="GO:0000156">
    <property type="term" value="F:phosphorelay response regulator activity"/>
    <property type="evidence" value="ECO:0007669"/>
    <property type="project" value="InterPro"/>
</dbReference>
<evidence type="ECO:0000313" key="4">
    <source>
        <dbReference type="EMBL" id="OWQ85274.1"/>
    </source>
</evidence>
<organism evidence="4 5">
    <name type="scientific">Roseateles aquatilis</name>
    <dbReference type="NCBI Taxonomy" id="431061"/>
    <lineage>
        <taxon>Bacteria</taxon>
        <taxon>Pseudomonadati</taxon>
        <taxon>Pseudomonadota</taxon>
        <taxon>Betaproteobacteria</taxon>
        <taxon>Burkholderiales</taxon>
        <taxon>Sphaerotilaceae</taxon>
        <taxon>Roseateles</taxon>
    </lineage>
</organism>
<dbReference type="PANTHER" id="PTHR37299">
    <property type="entry name" value="TRANSCRIPTIONAL REGULATOR-RELATED"/>
    <property type="match status" value="1"/>
</dbReference>
<evidence type="ECO:0000256" key="1">
    <source>
        <dbReference type="PROSITE-ProRule" id="PRU00169"/>
    </source>
</evidence>
<keyword evidence="1" id="KW-0597">Phosphoprotein</keyword>
<dbReference type="PANTHER" id="PTHR37299:SF1">
    <property type="entry name" value="STAGE 0 SPORULATION PROTEIN A HOMOLOG"/>
    <property type="match status" value="1"/>
</dbReference>
<dbReference type="Gene3D" id="3.40.50.2300">
    <property type="match status" value="1"/>
</dbReference>
<protein>
    <submittedName>
        <fullName evidence="4">DNA-binding response regulator</fullName>
    </submittedName>
</protein>
<dbReference type="PROSITE" id="PS50110">
    <property type="entry name" value="RESPONSE_REGULATORY"/>
    <property type="match status" value="1"/>
</dbReference>